<gene>
    <name evidence="3" type="primary">20345401</name>
    <name evidence="2" type="ORF">GGTG_04943</name>
</gene>
<evidence type="ECO:0000313" key="3">
    <source>
        <dbReference type="EnsemblFungi" id="EJT79860"/>
    </source>
</evidence>
<reference evidence="2" key="2">
    <citation type="submission" date="2010-07" db="EMBL/GenBank/DDBJ databases">
        <authorList>
            <consortium name="The Broad Institute Genome Sequencing Platform"/>
            <consortium name="Broad Institute Genome Sequencing Center for Infectious Disease"/>
            <person name="Ma L.-J."/>
            <person name="Dead R."/>
            <person name="Young S."/>
            <person name="Zeng Q."/>
            <person name="Koehrsen M."/>
            <person name="Alvarado L."/>
            <person name="Berlin A."/>
            <person name="Chapman S.B."/>
            <person name="Chen Z."/>
            <person name="Freedman E."/>
            <person name="Gellesch M."/>
            <person name="Goldberg J."/>
            <person name="Griggs A."/>
            <person name="Gujja S."/>
            <person name="Heilman E.R."/>
            <person name="Heiman D."/>
            <person name="Hepburn T."/>
            <person name="Howarth C."/>
            <person name="Jen D."/>
            <person name="Larson L."/>
            <person name="Mehta T."/>
            <person name="Neiman D."/>
            <person name="Pearson M."/>
            <person name="Roberts A."/>
            <person name="Saif S."/>
            <person name="Shea T."/>
            <person name="Shenoy N."/>
            <person name="Sisk P."/>
            <person name="Stolte C."/>
            <person name="Sykes S."/>
            <person name="Walk T."/>
            <person name="White J."/>
            <person name="Yandava C."/>
            <person name="Haas B."/>
            <person name="Nusbaum C."/>
            <person name="Birren B."/>
        </authorList>
    </citation>
    <scope>NUCLEOTIDE SEQUENCE</scope>
    <source>
        <strain evidence="2">R3-111a-1</strain>
    </source>
</reference>
<keyword evidence="4" id="KW-1185">Reference proteome</keyword>
<dbReference type="AlphaFoldDB" id="J3NUI7"/>
<organism evidence="2">
    <name type="scientific">Gaeumannomyces tritici (strain R3-111a-1)</name>
    <name type="common">Wheat and barley take-all root rot fungus</name>
    <name type="synonym">Gaeumannomyces graminis var. tritici</name>
    <dbReference type="NCBI Taxonomy" id="644352"/>
    <lineage>
        <taxon>Eukaryota</taxon>
        <taxon>Fungi</taxon>
        <taxon>Dikarya</taxon>
        <taxon>Ascomycota</taxon>
        <taxon>Pezizomycotina</taxon>
        <taxon>Sordariomycetes</taxon>
        <taxon>Sordariomycetidae</taxon>
        <taxon>Magnaporthales</taxon>
        <taxon>Magnaporthaceae</taxon>
        <taxon>Gaeumannomyces</taxon>
    </lineage>
</organism>
<sequence length="119" mass="12313">MSIRVLLLGHLCLGSAAQGAAGQDAPPLGAGRDPWPVAKTQAVGRWMIAVSLFRLVLASHQDLACAVPPPITPDPLHRVNVRERQVQKDGGPRGRAACLTCKLSANAGGTAALQPNGPI</sequence>
<accession>J3NUI7</accession>
<dbReference type="VEuPathDB" id="FungiDB:GGTG_04943"/>
<dbReference type="HOGENOM" id="CLU_2061624_0_0_1"/>
<evidence type="ECO:0000313" key="2">
    <source>
        <dbReference type="EMBL" id="EJT79860.1"/>
    </source>
</evidence>
<dbReference type="EMBL" id="GL385396">
    <property type="protein sequence ID" value="EJT79860.1"/>
    <property type="molecule type" value="Genomic_DNA"/>
</dbReference>
<dbReference type="Proteomes" id="UP000006039">
    <property type="component" value="Unassembled WGS sequence"/>
</dbReference>
<name>J3NUI7_GAET3</name>
<feature type="signal peptide" evidence="1">
    <location>
        <begin position="1"/>
        <end position="22"/>
    </location>
</feature>
<keyword evidence="1" id="KW-0732">Signal</keyword>
<evidence type="ECO:0000313" key="4">
    <source>
        <dbReference type="Proteomes" id="UP000006039"/>
    </source>
</evidence>
<dbReference type="GeneID" id="20345401"/>
<proteinExistence type="predicted"/>
<reference evidence="2" key="3">
    <citation type="submission" date="2010-09" db="EMBL/GenBank/DDBJ databases">
        <title>Annotation of Gaeumannomyces graminis var. tritici R3-111a-1.</title>
        <authorList>
            <consortium name="The Broad Institute Genome Sequencing Platform"/>
            <person name="Ma L.-J."/>
            <person name="Dead R."/>
            <person name="Young S.K."/>
            <person name="Zeng Q."/>
            <person name="Gargeya S."/>
            <person name="Fitzgerald M."/>
            <person name="Haas B."/>
            <person name="Abouelleil A."/>
            <person name="Alvarado L."/>
            <person name="Arachchi H.M."/>
            <person name="Berlin A."/>
            <person name="Brown A."/>
            <person name="Chapman S.B."/>
            <person name="Chen Z."/>
            <person name="Dunbar C."/>
            <person name="Freedman E."/>
            <person name="Gearin G."/>
            <person name="Gellesch M."/>
            <person name="Goldberg J."/>
            <person name="Griggs A."/>
            <person name="Gujja S."/>
            <person name="Heiman D."/>
            <person name="Howarth C."/>
            <person name="Larson L."/>
            <person name="Lui A."/>
            <person name="MacDonald P.J.P."/>
            <person name="Mehta T."/>
            <person name="Montmayeur A."/>
            <person name="Murphy C."/>
            <person name="Neiman D."/>
            <person name="Pearson M."/>
            <person name="Priest M."/>
            <person name="Roberts A."/>
            <person name="Saif S."/>
            <person name="Shea T."/>
            <person name="Shenoy N."/>
            <person name="Sisk P."/>
            <person name="Stolte C."/>
            <person name="Sykes S."/>
            <person name="Yandava C."/>
            <person name="Wortman J."/>
            <person name="Nusbaum C."/>
            <person name="Birren B."/>
        </authorList>
    </citation>
    <scope>NUCLEOTIDE SEQUENCE</scope>
    <source>
        <strain evidence="2">R3-111a-1</strain>
    </source>
</reference>
<dbReference type="RefSeq" id="XP_009221005.1">
    <property type="nucleotide sequence ID" value="XM_009222741.1"/>
</dbReference>
<reference evidence="3" key="5">
    <citation type="submission" date="2018-04" db="UniProtKB">
        <authorList>
            <consortium name="EnsemblFungi"/>
        </authorList>
    </citation>
    <scope>IDENTIFICATION</scope>
    <source>
        <strain evidence="3">R3-111a-1</strain>
    </source>
</reference>
<evidence type="ECO:0000256" key="1">
    <source>
        <dbReference type="SAM" id="SignalP"/>
    </source>
</evidence>
<dbReference type="EnsemblFungi" id="EJT79860">
    <property type="protein sequence ID" value="EJT79860"/>
    <property type="gene ID" value="GGTG_04943"/>
</dbReference>
<protein>
    <submittedName>
        <fullName evidence="2 3">Uncharacterized protein</fullName>
    </submittedName>
</protein>
<feature type="chain" id="PRO_5015094441" evidence="1">
    <location>
        <begin position="23"/>
        <end position="119"/>
    </location>
</feature>
<reference evidence="3" key="4">
    <citation type="journal article" date="2015" name="G3 (Bethesda)">
        <title>Genome sequences of three phytopathogenic species of the Magnaporthaceae family of fungi.</title>
        <authorList>
            <person name="Okagaki L.H."/>
            <person name="Nunes C.C."/>
            <person name="Sailsbery J."/>
            <person name="Clay B."/>
            <person name="Brown D."/>
            <person name="John T."/>
            <person name="Oh Y."/>
            <person name="Young N."/>
            <person name="Fitzgerald M."/>
            <person name="Haas B.J."/>
            <person name="Zeng Q."/>
            <person name="Young S."/>
            <person name="Adiconis X."/>
            <person name="Fan L."/>
            <person name="Levin J.Z."/>
            <person name="Mitchell T.K."/>
            <person name="Okubara P.A."/>
            <person name="Farman M.L."/>
            <person name="Kohn L.M."/>
            <person name="Birren B."/>
            <person name="Ma L.-J."/>
            <person name="Dean R.A."/>
        </authorList>
    </citation>
    <scope>NUCLEOTIDE SEQUENCE</scope>
    <source>
        <strain evidence="3">R3-111a-1</strain>
    </source>
</reference>
<reference evidence="4" key="1">
    <citation type="submission" date="2010-07" db="EMBL/GenBank/DDBJ databases">
        <title>The genome sequence of Gaeumannomyces graminis var. tritici strain R3-111a-1.</title>
        <authorList>
            <consortium name="The Broad Institute Genome Sequencing Platform"/>
            <person name="Ma L.-J."/>
            <person name="Dead R."/>
            <person name="Young S."/>
            <person name="Zeng Q."/>
            <person name="Koehrsen M."/>
            <person name="Alvarado L."/>
            <person name="Berlin A."/>
            <person name="Chapman S.B."/>
            <person name="Chen Z."/>
            <person name="Freedman E."/>
            <person name="Gellesch M."/>
            <person name="Goldberg J."/>
            <person name="Griggs A."/>
            <person name="Gujja S."/>
            <person name="Heilman E.R."/>
            <person name="Heiman D."/>
            <person name="Hepburn T."/>
            <person name="Howarth C."/>
            <person name="Jen D."/>
            <person name="Larson L."/>
            <person name="Mehta T."/>
            <person name="Neiman D."/>
            <person name="Pearson M."/>
            <person name="Roberts A."/>
            <person name="Saif S."/>
            <person name="Shea T."/>
            <person name="Shenoy N."/>
            <person name="Sisk P."/>
            <person name="Stolte C."/>
            <person name="Sykes S."/>
            <person name="Walk T."/>
            <person name="White J."/>
            <person name="Yandava C."/>
            <person name="Haas B."/>
            <person name="Nusbaum C."/>
            <person name="Birren B."/>
        </authorList>
    </citation>
    <scope>NUCLEOTIDE SEQUENCE [LARGE SCALE GENOMIC DNA]</scope>
    <source>
        <strain evidence="4">R3-111a-1</strain>
    </source>
</reference>